<dbReference type="InterPro" id="IPR008792">
    <property type="entry name" value="PQQD"/>
</dbReference>
<accession>A0ABR9RM17</accession>
<gene>
    <name evidence="1" type="ORF">INF30_12205</name>
</gene>
<evidence type="ECO:0000313" key="1">
    <source>
        <dbReference type="EMBL" id="MBE5064017.1"/>
    </source>
</evidence>
<dbReference type="EMBL" id="JADCKL010000012">
    <property type="protein sequence ID" value="MBE5064017.1"/>
    <property type="molecule type" value="Genomic_DNA"/>
</dbReference>
<protein>
    <submittedName>
        <fullName evidence="1">PqqD family protein</fullName>
    </submittedName>
</protein>
<dbReference type="Gene3D" id="1.10.10.1150">
    <property type="entry name" value="Coenzyme PQQ synthesis protein D (PqqD)"/>
    <property type="match status" value="1"/>
</dbReference>
<sequence length="92" mass="10771">MYRNEIPKLINIKWRYEGGGQFIIYQHPITGMLDILNPVASQIFVNCDGTKSVNQICKNLCEEYSNIDQKIIEEDVSRFINYLVKEDLLFLI</sequence>
<comment type="caution">
    <text evidence="1">The sequence shown here is derived from an EMBL/GenBank/DDBJ whole genome shotgun (WGS) entry which is preliminary data.</text>
</comment>
<keyword evidence="2" id="KW-1185">Reference proteome</keyword>
<dbReference type="InterPro" id="IPR041881">
    <property type="entry name" value="PqqD_sf"/>
</dbReference>
<evidence type="ECO:0000313" key="2">
    <source>
        <dbReference type="Proteomes" id="UP000758652"/>
    </source>
</evidence>
<name>A0ABR9RM17_9FIRM</name>
<dbReference type="Proteomes" id="UP000758652">
    <property type="component" value="Unassembled WGS sequence"/>
</dbReference>
<organism evidence="1 2">
    <name type="scientific">Claveliimonas monacensis</name>
    <dbReference type="NCBI Taxonomy" id="2779351"/>
    <lineage>
        <taxon>Bacteria</taxon>
        <taxon>Bacillati</taxon>
        <taxon>Bacillota</taxon>
        <taxon>Clostridia</taxon>
        <taxon>Lachnospirales</taxon>
        <taxon>Lachnospiraceae</taxon>
        <taxon>Claveliimonas</taxon>
    </lineage>
</organism>
<dbReference type="RefSeq" id="WP_226395421.1">
    <property type="nucleotide sequence ID" value="NZ_JADCKL010000012.1"/>
</dbReference>
<proteinExistence type="predicted"/>
<reference evidence="1 2" key="1">
    <citation type="submission" date="2020-10" db="EMBL/GenBank/DDBJ databases">
        <title>ChiBAC.</title>
        <authorList>
            <person name="Zenner C."/>
            <person name="Hitch T.C.A."/>
            <person name="Clavel T."/>
        </authorList>
    </citation>
    <scope>NUCLEOTIDE SEQUENCE [LARGE SCALE GENOMIC DNA]</scope>
    <source>
        <strain evidence="1 2">DSM 108991</strain>
    </source>
</reference>
<dbReference type="Pfam" id="PF05402">
    <property type="entry name" value="PqqD"/>
    <property type="match status" value="1"/>
</dbReference>